<reference evidence="1 2" key="2">
    <citation type="submission" date="2018-04" db="EMBL/GenBank/DDBJ databases">
        <title>Thauera lacus sp. nov., isolated from an saline lake in Inner Mongolia, China.</title>
        <authorList>
            <person name="Liang Q.-Y."/>
        </authorList>
    </citation>
    <scope>NUCLEOTIDE SEQUENCE [LARGE SCALE GENOMIC DNA]</scope>
    <source>
        <strain evidence="1 2">D20</strain>
    </source>
</reference>
<organism evidence="1 2">
    <name type="scientific">Pseudothauera lacus</name>
    <dbReference type="NCBI Taxonomy" id="2136175"/>
    <lineage>
        <taxon>Bacteria</taxon>
        <taxon>Pseudomonadati</taxon>
        <taxon>Pseudomonadota</taxon>
        <taxon>Betaproteobacteria</taxon>
        <taxon>Rhodocyclales</taxon>
        <taxon>Zoogloeaceae</taxon>
        <taxon>Pseudothauera</taxon>
    </lineage>
</organism>
<dbReference type="EMBL" id="PZKC01000013">
    <property type="protein sequence ID" value="PTD95467.1"/>
    <property type="molecule type" value="Genomic_DNA"/>
</dbReference>
<evidence type="ECO:0000313" key="1">
    <source>
        <dbReference type="EMBL" id="PTD95467.1"/>
    </source>
</evidence>
<dbReference type="RefSeq" id="WP_107494482.1">
    <property type="nucleotide sequence ID" value="NZ_PZKC01000013.1"/>
</dbReference>
<keyword evidence="2" id="KW-1185">Reference proteome</keyword>
<gene>
    <name evidence="1" type="ORF">C8261_14715</name>
</gene>
<dbReference type="AlphaFoldDB" id="A0A2T4ICG5"/>
<accession>A0A2T4ICG5</accession>
<dbReference type="InterPro" id="IPR049708">
    <property type="entry name" value="PP0621-like"/>
</dbReference>
<evidence type="ECO:0008006" key="3">
    <source>
        <dbReference type="Google" id="ProtNLM"/>
    </source>
</evidence>
<name>A0A2T4ICG5_9RHOO</name>
<comment type="caution">
    <text evidence="1">The sequence shown here is derived from an EMBL/GenBank/DDBJ whole genome shotgun (WGS) entry which is preliminary data.</text>
</comment>
<dbReference type="Proteomes" id="UP000241193">
    <property type="component" value="Unassembled WGS sequence"/>
</dbReference>
<proteinExistence type="predicted"/>
<reference evidence="1 2" key="1">
    <citation type="submission" date="2018-03" db="EMBL/GenBank/DDBJ databases">
        <authorList>
            <person name="Keele B.F."/>
        </authorList>
    </citation>
    <scope>NUCLEOTIDE SEQUENCE [LARGE SCALE GENOMIC DNA]</scope>
    <source>
        <strain evidence="1 2">D20</strain>
    </source>
</reference>
<dbReference type="OrthoDB" id="9814432at2"/>
<dbReference type="NCBIfam" id="NF041023">
    <property type="entry name" value="PP0621_fam"/>
    <property type="match status" value="1"/>
</dbReference>
<protein>
    <recommendedName>
        <fullName evidence="3">Preprotein translocase subunit YajC</fullName>
    </recommendedName>
</protein>
<sequence>MRNILIFILLLIVVWWLRRALQGFRARRAGRPSAEGRRTPAAERMVACAHCGVHVPESEGVREGAEFFCCAAHRRLGARRS</sequence>
<evidence type="ECO:0000313" key="2">
    <source>
        <dbReference type="Proteomes" id="UP000241193"/>
    </source>
</evidence>